<dbReference type="AlphaFoldDB" id="A0A4Q6XD11"/>
<dbReference type="InterPro" id="IPR021352">
    <property type="entry name" value="DUF2971"/>
</dbReference>
<evidence type="ECO:0000313" key="1">
    <source>
        <dbReference type="EMBL" id="RZF56978.1"/>
    </source>
</evidence>
<dbReference type="Pfam" id="PF11185">
    <property type="entry name" value="DUF2971"/>
    <property type="match status" value="1"/>
</dbReference>
<sequence length="270" mass="31983">MIFNRDSKKYLYHYTRADTAINYILQSNTLKVSSFQNTNDPKESKNWLFEIGTNHNLDLGTYNLWALSDELNREIKSKTYVICFSKDKVLTGNHLNDLLSRGYGHSRMWAQYAANHTGICLVFDNDLLGQAFHNEFSNFTYFAQNINYVDRFIAERNSAYIINVDFLESLDSDMKEYALCHLETHKDRLFFEKLLDWEQEQEYRWVLMGGDVNREPLFNYLNSLKGIVFGANCSEENISKIVEMTKNKGTEYTQLKWRNCSPWYNFERRF</sequence>
<reference evidence="1 2" key="1">
    <citation type="submission" date="2019-02" db="EMBL/GenBank/DDBJ databases">
        <title>The draft genome of Acinetobacter halotolerans strain JCM 31009.</title>
        <authorList>
            <person name="Qin J."/>
            <person name="Feng Y."/>
            <person name="Nemec A."/>
            <person name="Zong Z."/>
        </authorList>
    </citation>
    <scope>NUCLEOTIDE SEQUENCE [LARGE SCALE GENOMIC DNA]</scope>
    <source>
        <strain evidence="1 2">JCM 31009</strain>
    </source>
</reference>
<dbReference type="Proteomes" id="UP000292110">
    <property type="component" value="Unassembled WGS sequence"/>
</dbReference>
<dbReference type="RefSeq" id="WP_130160910.1">
    <property type="nucleotide sequence ID" value="NZ_SGIM01000001.1"/>
</dbReference>
<accession>A0A4Q6XD11</accession>
<gene>
    <name evidence="1" type="ORF">EXE30_01610</name>
</gene>
<protein>
    <submittedName>
        <fullName evidence="1">DUF2971 domain-containing protein</fullName>
    </submittedName>
</protein>
<evidence type="ECO:0000313" key="2">
    <source>
        <dbReference type="Proteomes" id="UP000292110"/>
    </source>
</evidence>
<name>A0A4Q6XD11_9GAMM</name>
<dbReference type="EMBL" id="SGIM01000001">
    <property type="protein sequence ID" value="RZF56978.1"/>
    <property type="molecule type" value="Genomic_DNA"/>
</dbReference>
<comment type="caution">
    <text evidence="1">The sequence shown here is derived from an EMBL/GenBank/DDBJ whole genome shotgun (WGS) entry which is preliminary data.</text>
</comment>
<keyword evidence="2" id="KW-1185">Reference proteome</keyword>
<proteinExistence type="predicted"/>
<organism evidence="1 2">
    <name type="scientific">Acinetobacter halotolerans</name>
    <dbReference type="NCBI Taxonomy" id="1752076"/>
    <lineage>
        <taxon>Bacteria</taxon>
        <taxon>Pseudomonadati</taxon>
        <taxon>Pseudomonadota</taxon>
        <taxon>Gammaproteobacteria</taxon>
        <taxon>Moraxellales</taxon>
        <taxon>Moraxellaceae</taxon>
        <taxon>Acinetobacter</taxon>
    </lineage>
</organism>